<sequence length="67" mass="7751">MTAKEFDEAVKDFSPEKEDLKGKVNELFGKGAGTVRILYFIVEHKNCRLVEAMEIVESCPNYHNRFK</sequence>
<dbReference type="AlphaFoldDB" id="A0A1N7MB34"/>
<protein>
    <submittedName>
        <fullName evidence="1">Uncharacterized protein</fullName>
    </submittedName>
</protein>
<name>A0A1N7MB34_9FLAO</name>
<gene>
    <name evidence="1" type="ORF">SAMN05421785_10379</name>
</gene>
<dbReference type="EMBL" id="FTOV01000003">
    <property type="protein sequence ID" value="SIS83189.1"/>
    <property type="molecule type" value="Genomic_DNA"/>
</dbReference>
<dbReference type="OrthoDB" id="1263652at2"/>
<reference evidence="1 2" key="1">
    <citation type="submission" date="2017-01" db="EMBL/GenBank/DDBJ databases">
        <authorList>
            <person name="Mah S.A."/>
            <person name="Swanson W.J."/>
            <person name="Moy G.W."/>
            <person name="Vacquier V.D."/>
        </authorList>
    </citation>
    <scope>NUCLEOTIDE SEQUENCE [LARGE SCALE GENOMIC DNA]</scope>
    <source>
        <strain evidence="1 2">DSM 18014</strain>
    </source>
</reference>
<evidence type="ECO:0000313" key="2">
    <source>
        <dbReference type="Proteomes" id="UP000185781"/>
    </source>
</evidence>
<proteinExistence type="predicted"/>
<organism evidence="1 2">
    <name type="scientific">Chryseobacterium gambrini</name>
    <dbReference type="NCBI Taxonomy" id="373672"/>
    <lineage>
        <taxon>Bacteria</taxon>
        <taxon>Pseudomonadati</taxon>
        <taxon>Bacteroidota</taxon>
        <taxon>Flavobacteriia</taxon>
        <taxon>Flavobacteriales</taxon>
        <taxon>Weeksellaceae</taxon>
        <taxon>Chryseobacterium group</taxon>
        <taxon>Chryseobacterium</taxon>
    </lineage>
</organism>
<evidence type="ECO:0000313" key="1">
    <source>
        <dbReference type="EMBL" id="SIS83189.1"/>
    </source>
</evidence>
<dbReference type="STRING" id="373672.SAMN05421785_10379"/>
<accession>A0A1N7MB34</accession>
<dbReference type="RefSeq" id="WP_076391093.1">
    <property type="nucleotide sequence ID" value="NZ_FTOV01000003.1"/>
</dbReference>
<dbReference type="Proteomes" id="UP000185781">
    <property type="component" value="Unassembled WGS sequence"/>
</dbReference>